<keyword evidence="7" id="KW-1185">Reference proteome</keyword>
<evidence type="ECO:0000256" key="4">
    <source>
        <dbReference type="ARBA" id="ARBA00023163"/>
    </source>
</evidence>
<evidence type="ECO:0000259" key="5">
    <source>
        <dbReference type="PROSITE" id="PS50931"/>
    </source>
</evidence>
<dbReference type="EMBL" id="FONT01000004">
    <property type="protein sequence ID" value="SFE82520.1"/>
    <property type="molecule type" value="Genomic_DNA"/>
</dbReference>
<proteinExistence type="inferred from homology"/>
<dbReference type="GO" id="GO:0032993">
    <property type="term" value="C:protein-DNA complex"/>
    <property type="evidence" value="ECO:0007669"/>
    <property type="project" value="TreeGrafter"/>
</dbReference>
<dbReference type="Gene3D" id="1.10.10.10">
    <property type="entry name" value="Winged helix-like DNA-binding domain superfamily/Winged helix DNA-binding domain"/>
    <property type="match status" value="1"/>
</dbReference>
<evidence type="ECO:0000313" key="6">
    <source>
        <dbReference type="EMBL" id="SFE82520.1"/>
    </source>
</evidence>
<keyword evidence="4" id="KW-0804">Transcription</keyword>
<evidence type="ECO:0000256" key="1">
    <source>
        <dbReference type="ARBA" id="ARBA00009437"/>
    </source>
</evidence>
<dbReference type="InterPro" id="IPR005119">
    <property type="entry name" value="LysR_subst-bd"/>
</dbReference>
<evidence type="ECO:0000256" key="3">
    <source>
        <dbReference type="ARBA" id="ARBA00023125"/>
    </source>
</evidence>
<dbReference type="Gene3D" id="3.40.190.290">
    <property type="match status" value="1"/>
</dbReference>
<accession>A0A1I2DRI2</accession>
<dbReference type="PROSITE" id="PS50931">
    <property type="entry name" value="HTH_LYSR"/>
    <property type="match status" value="1"/>
</dbReference>
<organism evidence="6 7">
    <name type="scientific">Alteribacillus iranensis</name>
    <dbReference type="NCBI Taxonomy" id="930128"/>
    <lineage>
        <taxon>Bacteria</taxon>
        <taxon>Bacillati</taxon>
        <taxon>Bacillota</taxon>
        <taxon>Bacilli</taxon>
        <taxon>Bacillales</taxon>
        <taxon>Bacillaceae</taxon>
        <taxon>Alteribacillus</taxon>
    </lineage>
</organism>
<dbReference type="STRING" id="930128.SAMN05192532_104218"/>
<comment type="similarity">
    <text evidence="1">Belongs to the LysR transcriptional regulatory family.</text>
</comment>
<dbReference type="GO" id="GO:0003677">
    <property type="term" value="F:DNA binding"/>
    <property type="evidence" value="ECO:0007669"/>
    <property type="project" value="UniProtKB-KW"/>
</dbReference>
<dbReference type="CDD" id="cd05466">
    <property type="entry name" value="PBP2_LTTR_substrate"/>
    <property type="match status" value="1"/>
</dbReference>
<dbReference type="SUPFAM" id="SSF46785">
    <property type="entry name" value="Winged helix' DNA-binding domain"/>
    <property type="match status" value="1"/>
</dbReference>
<dbReference type="Pfam" id="PF03466">
    <property type="entry name" value="LysR_substrate"/>
    <property type="match status" value="1"/>
</dbReference>
<dbReference type="InterPro" id="IPR036390">
    <property type="entry name" value="WH_DNA-bd_sf"/>
</dbReference>
<gene>
    <name evidence="6" type="ORF">SAMN05192532_104218</name>
</gene>
<dbReference type="OrthoDB" id="9803735at2"/>
<dbReference type="InterPro" id="IPR036388">
    <property type="entry name" value="WH-like_DNA-bd_sf"/>
</dbReference>
<evidence type="ECO:0000313" key="7">
    <source>
        <dbReference type="Proteomes" id="UP000199516"/>
    </source>
</evidence>
<keyword evidence="3 6" id="KW-0238">DNA-binding</keyword>
<dbReference type="FunFam" id="1.10.10.10:FF:000001">
    <property type="entry name" value="LysR family transcriptional regulator"/>
    <property type="match status" value="1"/>
</dbReference>
<evidence type="ECO:0000256" key="2">
    <source>
        <dbReference type="ARBA" id="ARBA00023015"/>
    </source>
</evidence>
<dbReference type="PRINTS" id="PR00039">
    <property type="entry name" value="HTHLYSR"/>
</dbReference>
<feature type="domain" description="HTH lysR-type" evidence="5">
    <location>
        <begin position="1"/>
        <end position="58"/>
    </location>
</feature>
<dbReference type="GO" id="GO:0003700">
    <property type="term" value="F:DNA-binding transcription factor activity"/>
    <property type="evidence" value="ECO:0007669"/>
    <property type="project" value="InterPro"/>
</dbReference>
<reference evidence="6 7" key="1">
    <citation type="submission" date="2016-10" db="EMBL/GenBank/DDBJ databases">
        <authorList>
            <person name="de Groot N.N."/>
        </authorList>
    </citation>
    <scope>NUCLEOTIDE SEQUENCE [LARGE SCALE GENOMIC DNA]</scope>
    <source>
        <strain evidence="6 7">DSM 23995</strain>
    </source>
</reference>
<dbReference type="PANTHER" id="PTHR30346">
    <property type="entry name" value="TRANSCRIPTIONAL DUAL REGULATOR HCAR-RELATED"/>
    <property type="match status" value="1"/>
</dbReference>
<dbReference type="PANTHER" id="PTHR30346:SF28">
    <property type="entry name" value="HTH-TYPE TRANSCRIPTIONAL REGULATOR CYNR"/>
    <property type="match status" value="1"/>
</dbReference>
<dbReference type="RefSeq" id="WP_091661522.1">
    <property type="nucleotide sequence ID" value="NZ_FONT01000004.1"/>
</dbReference>
<dbReference type="AlphaFoldDB" id="A0A1I2DRI2"/>
<name>A0A1I2DRI2_9BACI</name>
<keyword evidence="2" id="KW-0805">Transcription regulation</keyword>
<dbReference type="InterPro" id="IPR000847">
    <property type="entry name" value="LysR_HTH_N"/>
</dbReference>
<sequence length="299" mass="34155">MDIKHLRYFCTVAEEKQVTKAARKLHMAQPPLSQQLKKMEEEVDGKLFERHGRDLELTAAGEVLYKKAKKILRDLEETMVEVKETKEGIRGVLSVGSNKSCFSYLAEQLKRLRMLHPNISYQLREGDTYFLEGCITKREIELALVRLPVNLEEFSILRLPSEPYVVVIPEEWQNGESDVFHVSMKELKDIPLMLLHRISGTGQFELVVNECRNHGFEPNVICECPDATMLLSLASSGVGATIVPKSTLYGFPYDNIRVLELEDASIAAELGLIWKKDHYITKTAQRLLDLFKSSYPHTM</sequence>
<protein>
    <submittedName>
        <fullName evidence="6">DNA-binding transcriptional regulator, LysR family</fullName>
    </submittedName>
</protein>
<dbReference type="Pfam" id="PF00126">
    <property type="entry name" value="HTH_1"/>
    <property type="match status" value="1"/>
</dbReference>
<dbReference type="Proteomes" id="UP000199516">
    <property type="component" value="Unassembled WGS sequence"/>
</dbReference>
<dbReference type="SUPFAM" id="SSF53850">
    <property type="entry name" value="Periplasmic binding protein-like II"/>
    <property type="match status" value="1"/>
</dbReference>